<dbReference type="InParanoid" id="A0A317XLV4"/>
<feature type="region of interest" description="Disordered" evidence="1">
    <location>
        <begin position="99"/>
        <end position="131"/>
    </location>
</feature>
<proteinExistence type="predicted"/>
<evidence type="ECO:0000256" key="1">
    <source>
        <dbReference type="SAM" id="MobiDB-lite"/>
    </source>
</evidence>
<accession>A0A317XLV4</accession>
<evidence type="ECO:0000313" key="3">
    <source>
        <dbReference type="Proteomes" id="UP000246740"/>
    </source>
</evidence>
<dbReference type="EMBL" id="KZ819195">
    <property type="protein sequence ID" value="PWY99286.1"/>
    <property type="molecule type" value="Genomic_DNA"/>
</dbReference>
<name>A0A317XLV4_9BASI</name>
<dbReference type="Proteomes" id="UP000246740">
    <property type="component" value="Unassembled WGS sequence"/>
</dbReference>
<feature type="region of interest" description="Disordered" evidence="1">
    <location>
        <begin position="31"/>
        <end position="64"/>
    </location>
</feature>
<reference evidence="2 3" key="1">
    <citation type="journal article" date="2018" name="Mol. Biol. Evol.">
        <title>Broad Genomic Sampling Reveals a Smut Pathogenic Ancestry of the Fungal Clade Ustilaginomycotina.</title>
        <authorList>
            <person name="Kijpornyongpan T."/>
            <person name="Mondo S.J."/>
            <person name="Barry K."/>
            <person name="Sandor L."/>
            <person name="Lee J."/>
            <person name="Lipzen A."/>
            <person name="Pangilinan J."/>
            <person name="LaButti K."/>
            <person name="Hainaut M."/>
            <person name="Henrissat B."/>
            <person name="Grigoriev I.V."/>
            <person name="Spatafora J.W."/>
            <person name="Aime M.C."/>
        </authorList>
    </citation>
    <scope>NUCLEOTIDE SEQUENCE [LARGE SCALE GENOMIC DNA]</scope>
    <source>
        <strain evidence="2 3">MCA 3645</strain>
    </source>
</reference>
<dbReference type="AlphaFoldDB" id="A0A317XLV4"/>
<keyword evidence="3" id="KW-1185">Reference proteome</keyword>
<feature type="compositionally biased region" description="Low complexity" evidence="1">
    <location>
        <begin position="197"/>
        <end position="214"/>
    </location>
</feature>
<evidence type="ECO:0000313" key="2">
    <source>
        <dbReference type="EMBL" id="PWY99286.1"/>
    </source>
</evidence>
<protein>
    <submittedName>
        <fullName evidence="2">Uncharacterized protein</fullName>
    </submittedName>
</protein>
<organism evidence="2 3">
    <name type="scientific">Testicularia cyperi</name>
    <dbReference type="NCBI Taxonomy" id="1882483"/>
    <lineage>
        <taxon>Eukaryota</taxon>
        <taxon>Fungi</taxon>
        <taxon>Dikarya</taxon>
        <taxon>Basidiomycota</taxon>
        <taxon>Ustilaginomycotina</taxon>
        <taxon>Ustilaginomycetes</taxon>
        <taxon>Ustilaginales</taxon>
        <taxon>Anthracoideaceae</taxon>
        <taxon>Testicularia</taxon>
    </lineage>
</organism>
<feature type="compositionally biased region" description="Polar residues" evidence="1">
    <location>
        <begin position="164"/>
        <end position="184"/>
    </location>
</feature>
<sequence>MHSQMKRWSLCSTSLVEATNFLSRLKDAGLSCSNSSSGSNGGTAGVGDRSHGMEIPRPGDNGMAPVVGAFTGAGLATAGGPPEHGFQVLPSTVIDYQHREGGSNVGSSDFGCSSTSNGNSNSNSTSPGQDVFQKASTMPLHLPLPLSTHMPPLQFQFNHALMQGDSNANGNPHALATSTSTMPTDWSHPLSSGVHLNPASSVPNSTSTSASTTNLEPIHPSINGCQSESMHMPSQLPLSQPWSTTNCFHRPIFLYSTDADDAQAQAQQNGHHDESTKA</sequence>
<feature type="compositionally biased region" description="Low complexity" evidence="1">
    <location>
        <begin position="113"/>
        <end position="126"/>
    </location>
</feature>
<gene>
    <name evidence="2" type="ORF">BCV70DRAFT_115791</name>
</gene>
<feature type="region of interest" description="Disordered" evidence="1">
    <location>
        <begin position="164"/>
        <end position="240"/>
    </location>
</feature>